<dbReference type="Pfam" id="PF07725">
    <property type="entry name" value="LRR_3"/>
    <property type="match status" value="1"/>
</dbReference>
<accession>W9RIK1</accession>
<evidence type="ECO:0000313" key="9">
    <source>
        <dbReference type="EMBL" id="EXB79635.1"/>
    </source>
</evidence>
<dbReference type="PANTHER" id="PTHR11017">
    <property type="entry name" value="LEUCINE-RICH REPEAT-CONTAINING PROTEIN"/>
    <property type="match status" value="1"/>
</dbReference>
<dbReference type="SUPFAM" id="SSF52540">
    <property type="entry name" value="P-loop containing nucleoside triphosphate hydrolases"/>
    <property type="match status" value="1"/>
</dbReference>
<name>W9RIK1_9ROSA</name>
<evidence type="ECO:0000256" key="1">
    <source>
        <dbReference type="ARBA" id="ARBA00011982"/>
    </source>
</evidence>
<dbReference type="PRINTS" id="PR00364">
    <property type="entry name" value="DISEASERSIST"/>
</dbReference>
<dbReference type="InterPro" id="IPR058546">
    <property type="entry name" value="RPS4B/Roq1-like_LRR"/>
</dbReference>
<evidence type="ECO:0000256" key="4">
    <source>
        <dbReference type="ARBA" id="ARBA00022801"/>
    </source>
</evidence>
<dbReference type="InterPro" id="IPR011713">
    <property type="entry name" value="Leu-rich_rpt_3"/>
</dbReference>
<sequence length="1337" mass="153098">MVNICSSSSPSSSSLQEKYDVFLSFRGEDTRENFISHLYDALCRKKIETYIDYKLERGDEISIALVKAIHGSRLSIIIFSENYASSPWCLDELVHILRNKEKNGHLVVPVFYRINPSHIRKQQESYGIALTVLEERFKKGRVNQWRNALTAAANLSGWDSLVTRPESKLVEAIVEDVLKKLSCLSAFDDFKLGLVGIDKRIEEIIPLLRIGSLDVRIIGIWGMGGIGKTTLASVVFNGLASQFEGCCFLENVREESEKHGINYLRKAFFSKLLEEENLDMGPLCVGTTFIKNRLRRKRVLIVLDDVNDLDQLEHFVGDRNWFGPGSRVIVTTRDMQMLRNEVDEIYGVERLNFAEAVQLFNFNAFRRSSPTTDDIELSERVVKYAKGVPLALKVLGSFLRGKRKENWESELDKLEVVPNIKIQNVLRVSYEGLDKKEKNIFLDIACFFKGMERKYVEQILDACGFFAKIGIDDLIDKSLVIIKDRNILWMHDLIQEMGWEIVRSIEEIRKRSRLWIAEDINHVFKHQKGTGAIEGIFLNMSEFRDFQLCPEVFKEMCNLRLLRVYYSSHIKESKVYLPLTLQFLPNALRYLDWYEYPLKSLPSSFIPRNLVELDMRYSQLERLWDGVQDLINLRHIDLGHSKRLTQVPDLSRAPNLESINLECCISLLQVPSLIFKTLDKFRTSLDMGYCEDICCLKERPHPRALGTVNLDGCSNLKSLSRFDGNMKYLHLSNTAIQIFPSSICSVNNLVSLNLSNCLWLKNLPTSISKLESLHVLNLSGCSSLDKFPEVPKNVRDLNLRETALEQVPSSVMRLSYLKTFHLGNCKRLKSISPSICKLKSLGLFDLDGCTNLEDFPEILEPMELLEQLDLRETGIKRLPFSIEKLVGLCSLSMRSCENLEFVPCSIYNMHRLESVFFSSCSKLENLPPMSDLCHLAYLDLSYCNVLEIPDSLSCLSSLTTLDLRGNMFCSIPASIKQVSKLKVLKLSDCKNLQSVPQLPLSLESLNASGCELLAEVSHSKTAFTQGHIDYNVIHSWDFLFYGCLKLNQNARDNTMTEFQSRVLQTSTISVSNPEELEDSEVLKSSEYLEVSVCFPGLEIPKWFNHQSEKSSINIELSPHWHDTNFLGFALCAVVAFGDYHCTFNYLNFYCELHFKTEHGKSDTLSWSFPCWENGELEQLERTIFSSEHVFMLYKHESYRDCFDGAVEVSFEFLVRNDWGQLLESNDCIVKRCGVRLLSLQDVEEFHFVNNQYEFGQSDAAFDEPEPNSNGAVHFVIGEGKDEGLRESDTNQAQLLDELSKEIQNLDINTVETQQLDELMENIMNYFNTSTEDPSTTH</sequence>
<dbReference type="FunFam" id="3.80.10.10:FF:000386">
    <property type="entry name" value="Disease resistance protein RPS4"/>
    <property type="match status" value="1"/>
</dbReference>
<dbReference type="Pfam" id="PF23282">
    <property type="entry name" value="WHD_ROQ1"/>
    <property type="match status" value="1"/>
</dbReference>
<dbReference type="PANTHER" id="PTHR11017:SF479">
    <property type="entry name" value="DISEASE RESISTANCE PROTEIN (TIR-NBS-LRR CLASS) FAMILY"/>
    <property type="match status" value="1"/>
</dbReference>
<evidence type="ECO:0000256" key="3">
    <source>
        <dbReference type="ARBA" id="ARBA00022737"/>
    </source>
</evidence>
<dbReference type="GO" id="GO:0006952">
    <property type="term" value="P:defense response"/>
    <property type="evidence" value="ECO:0007669"/>
    <property type="project" value="InterPro"/>
</dbReference>
<dbReference type="InterPro" id="IPR058192">
    <property type="entry name" value="WHD_ROQ1-like"/>
</dbReference>
<dbReference type="InterPro" id="IPR000157">
    <property type="entry name" value="TIR_dom"/>
</dbReference>
<dbReference type="Proteomes" id="UP000030645">
    <property type="component" value="Unassembled WGS sequence"/>
</dbReference>
<comment type="catalytic activity">
    <reaction evidence="7">
        <text>NAD(+) + H2O = ADP-D-ribose + nicotinamide + H(+)</text>
        <dbReference type="Rhea" id="RHEA:16301"/>
        <dbReference type="ChEBI" id="CHEBI:15377"/>
        <dbReference type="ChEBI" id="CHEBI:15378"/>
        <dbReference type="ChEBI" id="CHEBI:17154"/>
        <dbReference type="ChEBI" id="CHEBI:57540"/>
        <dbReference type="ChEBI" id="CHEBI:57967"/>
        <dbReference type="EC" id="3.2.2.6"/>
    </reaction>
    <physiologicalReaction direction="left-to-right" evidence="7">
        <dbReference type="Rhea" id="RHEA:16302"/>
    </physiologicalReaction>
</comment>
<dbReference type="SUPFAM" id="SSF52058">
    <property type="entry name" value="L domain-like"/>
    <property type="match status" value="1"/>
</dbReference>
<feature type="domain" description="TIR" evidence="8">
    <location>
        <begin position="17"/>
        <end position="181"/>
    </location>
</feature>
<dbReference type="GO" id="GO:0007165">
    <property type="term" value="P:signal transduction"/>
    <property type="evidence" value="ECO:0007669"/>
    <property type="project" value="InterPro"/>
</dbReference>
<dbReference type="Gene3D" id="3.80.10.10">
    <property type="entry name" value="Ribonuclease Inhibitor"/>
    <property type="match status" value="3"/>
</dbReference>
<dbReference type="Pfam" id="PF20160">
    <property type="entry name" value="C-JID"/>
    <property type="match status" value="1"/>
</dbReference>
<dbReference type="InterPro" id="IPR027417">
    <property type="entry name" value="P-loop_NTPase"/>
</dbReference>
<reference evidence="10" key="1">
    <citation type="submission" date="2013-01" db="EMBL/GenBank/DDBJ databases">
        <title>Draft Genome Sequence of a Mulberry Tree, Morus notabilis C.K. Schneid.</title>
        <authorList>
            <person name="He N."/>
            <person name="Zhao S."/>
        </authorList>
    </citation>
    <scope>NUCLEOTIDE SEQUENCE</scope>
</reference>
<dbReference type="Pfam" id="PF01582">
    <property type="entry name" value="TIR"/>
    <property type="match status" value="1"/>
</dbReference>
<gene>
    <name evidence="9" type="ORF">L484_011575</name>
</gene>
<dbReference type="eggNOG" id="ENOG502SI7S">
    <property type="taxonomic scope" value="Eukaryota"/>
</dbReference>
<evidence type="ECO:0000313" key="10">
    <source>
        <dbReference type="Proteomes" id="UP000030645"/>
    </source>
</evidence>
<dbReference type="InterPro" id="IPR002182">
    <property type="entry name" value="NB-ARC"/>
</dbReference>
<keyword evidence="10" id="KW-1185">Reference proteome</keyword>
<dbReference type="EMBL" id="KE344789">
    <property type="protein sequence ID" value="EXB79635.1"/>
    <property type="molecule type" value="Genomic_DNA"/>
</dbReference>
<dbReference type="KEGG" id="mnt:21394827"/>
<dbReference type="Pfam" id="PF00931">
    <property type="entry name" value="NB-ARC"/>
    <property type="match status" value="1"/>
</dbReference>
<dbReference type="EC" id="3.2.2.6" evidence="1"/>
<dbReference type="InterPro" id="IPR032675">
    <property type="entry name" value="LRR_dom_sf"/>
</dbReference>
<dbReference type="SMART" id="SM00255">
    <property type="entry name" value="TIR"/>
    <property type="match status" value="1"/>
</dbReference>
<keyword evidence="3" id="KW-0677">Repeat</keyword>
<dbReference type="PROSITE" id="PS50104">
    <property type="entry name" value="TIR"/>
    <property type="match status" value="1"/>
</dbReference>
<dbReference type="InterPro" id="IPR045344">
    <property type="entry name" value="C-JID"/>
</dbReference>
<dbReference type="FunFam" id="3.40.50.10140:FF:000007">
    <property type="entry name" value="Disease resistance protein (TIR-NBS-LRR class)"/>
    <property type="match status" value="1"/>
</dbReference>
<dbReference type="GO" id="GO:0043531">
    <property type="term" value="F:ADP binding"/>
    <property type="evidence" value="ECO:0007669"/>
    <property type="project" value="InterPro"/>
</dbReference>
<protein>
    <recommendedName>
        <fullName evidence="1">ADP-ribosyl cyclase/cyclic ADP-ribose hydrolase</fullName>
        <ecNumber evidence="1">3.2.2.6</ecNumber>
    </recommendedName>
</protein>
<dbReference type="Gene3D" id="3.40.50.300">
    <property type="entry name" value="P-loop containing nucleotide triphosphate hydrolases"/>
    <property type="match status" value="1"/>
</dbReference>
<dbReference type="GO" id="GO:0061809">
    <property type="term" value="F:NAD+ nucleosidase activity, cyclic ADP-ribose generating"/>
    <property type="evidence" value="ECO:0007669"/>
    <property type="project" value="UniProtKB-EC"/>
</dbReference>
<evidence type="ECO:0000256" key="2">
    <source>
        <dbReference type="ARBA" id="ARBA00022614"/>
    </source>
</evidence>
<dbReference type="Pfam" id="PF23286">
    <property type="entry name" value="LRR_13"/>
    <property type="match status" value="1"/>
</dbReference>
<organism evidence="9 10">
    <name type="scientific">Morus notabilis</name>
    <dbReference type="NCBI Taxonomy" id="981085"/>
    <lineage>
        <taxon>Eukaryota</taxon>
        <taxon>Viridiplantae</taxon>
        <taxon>Streptophyta</taxon>
        <taxon>Embryophyta</taxon>
        <taxon>Tracheophyta</taxon>
        <taxon>Spermatophyta</taxon>
        <taxon>Magnoliopsida</taxon>
        <taxon>eudicotyledons</taxon>
        <taxon>Gunneridae</taxon>
        <taxon>Pentapetalae</taxon>
        <taxon>rosids</taxon>
        <taxon>fabids</taxon>
        <taxon>Rosales</taxon>
        <taxon>Moraceae</taxon>
        <taxon>Moreae</taxon>
        <taxon>Morus</taxon>
    </lineage>
</organism>
<dbReference type="InterPro" id="IPR042197">
    <property type="entry name" value="Apaf_helical"/>
</dbReference>
<evidence type="ECO:0000259" key="8">
    <source>
        <dbReference type="PROSITE" id="PS50104"/>
    </source>
</evidence>
<evidence type="ECO:0000256" key="6">
    <source>
        <dbReference type="ARBA" id="ARBA00023027"/>
    </source>
</evidence>
<dbReference type="InterPro" id="IPR035897">
    <property type="entry name" value="Toll_tir_struct_dom_sf"/>
</dbReference>
<dbReference type="OrthoDB" id="1936883at2759"/>
<dbReference type="SUPFAM" id="SSF52047">
    <property type="entry name" value="RNI-like"/>
    <property type="match status" value="1"/>
</dbReference>
<keyword evidence="6" id="KW-0520">NAD</keyword>
<dbReference type="InterPro" id="IPR044974">
    <property type="entry name" value="Disease_R_plants"/>
</dbReference>
<keyword evidence="2" id="KW-0433">Leucine-rich repeat</keyword>
<proteinExistence type="predicted"/>
<evidence type="ECO:0000256" key="7">
    <source>
        <dbReference type="ARBA" id="ARBA00047304"/>
    </source>
</evidence>
<dbReference type="Gene3D" id="3.40.50.10140">
    <property type="entry name" value="Toll/interleukin-1 receptor homology (TIR) domain"/>
    <property type="match status" value="1"/>
</dbReference>
<evidence type="ECO:0000256" key="5">
    <source>
        <dbReference type="ARBA" id="ARBA00022821"/>
    </source>
</evidence>
<keyword evidence="4" id="KW-0378">Hydrolase</keyword>
<keyword evidence="5" id="KW-0611">Plant defense</keyword>
<dbReference type="Gene3D" id="1.10.8.430">
    <property type="entry name" value="Helical domain of apoptotic protease-activating factors"/>
    <property type="match status" value="1"/>
</dbReference>
<dbReference type="SUPFAM" id="SSF52200">
    <property type="entry name" value="Toll/Interleukin receptor TIR domain"/>
    <property type="match status" value="1"/>
</dbReference>
<dbReference type="SMR" id="W9RIK1"/>